<dbReference type="InterPro" id="IPR013098">
    <property type="entry name" value="Ig_I-set"/>
</dbReference>
<dbReference type="InterPro" id="IPR003598">
    <property type="entry name" value="Ig_sub2"/>
</dbReference>
<gene>
    <name evidence="3" type="ORF">PMEA_00013170</name>
</gene>
<accession>A0AAU9WWZ0</accession>
<evidence type="ECO:0000313" key="3">
    <source>
        <dbReference type="EMBL" id="CAH3128909.1"/>
    </source>
</evidence>
<evidence type="ECO:0000256" key="1">
    <source>
        <dbReference type="SAM" id="SignalP"/>
    </source>
</evidence>
<comment type="caution">
    <text evidence="3">The sequence shown here is derived from an EMBL/GenBank/DDBJ whole genome shotgun (WGS) entry which is preliminary data.</text>
</comment>
<feature type="chain" id="PRO_5043673011" description="Ig-like domain-containing protein" evidence="1">
    <location>
        <begin position="32"/>
        <end position="635"/>
    </location>
</feature>
<dbReference type="Pfam" id="PF13927">
    <property type="entry name" value="Ig_3"/>
    <property type="match status" value="4"/>
</dbReference>
<dbReference type="GO" id="GO:0007156">
    <property type="term" value="P:homophilic cell adhesion via plasma membrane adhesion molecules"/>
    <property type="evidence" value="ECO:0007669"/>
    <property type="project" value="TreeGrafter"/>
</dbReference>
<feature type="domain" description="Ig-like" evidence="2">
    <location>
        <begin position="130"/>
        <end position="218"/>
    </location>
</feature>
<dbReference type="InterPro" id="IPR003599">
    <property type="entry name" value="Ig_sub"/>
</dbReference>
<dbReference type="Pfam" id="PF07679">
    <property type="entry name" value="I-set"/>
    <property type="match status" value="2"/>
</dbReference>
<feature type="domain" description="Ig-like" evidence="2">
    <location>
        <begin position="31"/>
        <end position="120"/>
    </location>
</feature>
<organism evidence="3 4">
    <name type="scientific">Pocillopora meandrina</name>
    <dbReference type="NCBI Taxonomy" id="46732"/>
    <lineage>
        <taxon>Eukaryota</taxon>
        <taxon>Metazoa</taxon>
        <taxon>Cnidaria</taxon>
        <taxon>Anthozoa</taxon>
        <taxon>Hexacorallia</taxon>
        <taxon>Scleractinia</taxon>
        <taxon>Astrocoeniina</taxon>
        <taxon>Pocilloporidae</taxon>
        <taxon>Pocillopora</taxon>
    </lineage>
</organism>
<feature type="domain" description="Ig-like" evidence="2">
    <location>
        <begin position="225"/>
        <end position="316"/>
    </location>
</feature>
<dbReference type="PANTHER" id="PTHR45080">
    <property type="entry name" value="CONTACTIN 5"/>
    <property type="match status" value="1"/>
</dbReference>
<dbReference type="SMART" id="SM00409">
    <property type="entry name" value="IG"/>
    <property type="match status" value="6"/>
</dbReference>
<sequence length="635" mass="72871">MGPFWSQMKSSDSSLYLWLILLVFFPKETQPLKILLTPRRSSHSVKVGEHVTLICTTGPSVKATYKWQNDLAIGTGKEPSMITGNATLKIWKTKLHHTGVYSCTETRKGEEILQQTRSVLLTIVDMCHEATITIQPTLARIYSEGTDLTLYCECPSNSNEKTITWIKNGAKVTPHSRQSITSDGKKLMLKNVKFADSGKYACNVTVDRMVTATSKELELWVGNKPEITDYPPEVTQFKLWTQYIFLTCIAEGVPYPRVKWYYNGGPNESQIPVPNDGTNFTVFDNGTMAIREFRSYHVAVYKCVAINILGSTKRIIHIQTPIKIEVQRKVSAAEGKSFNWRCTVEGLPKPNVYWADAKRNEIREGTRFITRFAEELRIQNVRMGDSGRYYCVAYRNETRESKWTELRMDVYENDSLTIKSSPKNITHVFTGTMVTLRCEFDSKAPFTTWWGIKGLEGLPDYYRMRDYGSWLEIDDVGESDNNVYYCRASNGFKTVTAYTHLSVYKSTEWKPSNITVHVGDSVWFHCDARRVPRFPFKVAWFKRGQGSKMLDKKRFRVIANGSIHITDIRLNDEGKYFCITNKNFKQTFGTRYLLVREKLNGTKETPHQLTAACKKYRSHFPVVIFVVVVIYAVLL</sequence>
<dbReference type="InterPro" id="IPR036179">
    <property type="entry name" value="Ig-like_dom_sf"/>
</dbReference>
<dbReference type="AlphaFoldDB" id="A0AAU9WWZ0"/>
<name>A0AAU9WWZ0_9CNID</name>
<keyword evidence="4" id="KW-1185">Reference proteome</keyword>
<proteinExistence type="predicted"/>
<keyword evidence="1" id="KW-0732">Signal</keyword>
<feature type="domain" description="Ig-like" evidence="2">
    <location>
        <begin position="321"/>
        <end position="407"/>
    </location>
</feature>
<protein>
    <recommendedName>
        <fullName evidence="2">Ig-like domain-containing protein</fullName>
    </recommendedName>
</protein>
<dbReference type="GO" id="GO:0050808">
    <property type="term" value="P:synapse organization"/>
    <property type="evidence" value="ECO:0007669"/>
    <property type="project" value="TreeGrafter"/>
</dbReference>
<dbReference type="Proteomes" id="UP001159428">
    <property type="component" value="Unassembled WGS sequence"/>
</dbReference>
<evidence type="ECO:0000313" key="4">
    <source>
        <dbReference type="Proteomes" id="UP001159428"/>
    </source>
</evidence>
<feature type="domain" description="Ig-like" evidence="2">
    <location>
        <begin position="499"/>
        <end position="578"/>
    </location>
</feature>
<dbReference type="SUPFAM" id="SSF48726">
    <property type="entry name" value="Immunoglobulin"/>
    <property type="match status" value="6"/>
</dbReference>
<dbReference type="GO" id="GO:0008046">
    <property type="term" value="F:axon guidance receptor activity"/>
    <property type="evidence" value="ECO:0007669"/>
    <property type="project" value="TreeGrafter"/>
</dbReference>
<dbReference type="SMART" id="SM00408">
    <property type="entry name" value="IGc2"/>
    <property type="match status" value="6"/>
</dbReference>
<dbReference type="GO" id="GO:0043025">
    <property type="term" value="C:neuronal cell body"/>
    <property type="evidence" value="ECO:0007669"/>
    <property type="project" value="TreeGrafter"/>
</dbReference>
<dbReference type="InterPro" id="IPR007110">
    <property type="entry name" value="Ig-like_dom"/>
</dbReference>
<dbReference type="Gene3D" id="2.60.40.10">
    <property type="entry name" value="Immunoglobulins"/>
    <property type="match status" value="6"/>
</dbReference>
<reference evidence="3 4" key="1">
    <citation type="submission" date="2022-05" db="EMBL/GenBank/DDBJ databases">
        <authorList>
            <consortium name="Genoscope - CEA"/>
            <person name="William W."/>
        </authorList>
    </citation>
    <scope>NUCLEOTIDE SEQUENCE [LARGE SCALE GENOMIC DNA]</scope>
</reference>
<dbReference type="InterPro" id="IPR050958">
    <property type="entry name" value="Cell_Adh-Cytoskel_Orgn"/>
</dbReference>
<evidence type="ECO:0000259" key="2">
    <source>
        <dbReference type="PROSITE" id="PS50835"/>
    </source>
</evidence>
<dbReference type="PROSITE" id="PS50835">
    <property type="entry name" value="IG_LIKE"/>
    <property type="match status" value="6"/>
</dbReference>
<dbReference type="PANTHER" id="PTHR45080:SF34">
    <property type="entry name" value="MYOSIN LIGHT CHAIN KINASE, SMOOTH MUSCLE-LIKE"/>
    <property type="match status" value="1"/>
</dbReference>
<dbReference type="CDD" id="cd00096">
    <property type="entry name" value="Ig"/>
    <property type="match status" value="3"/>
</dbReference>
<dbReference type="EMBL" id="CALNXJ010000023">
    <property type="protein sequence ID" value="CAH3128909.1"/>
    <property type="molecule type" value="Genomic_DNA"/>
</dbReference>
<feature type="domain" description="Ig-like" evidence="2">
    <location>
        <begin position="431"/>
        <end position="496"/>
    </location>
</feature>
<dbReference type="GO" id="GO:0005886">
    <property type="term" value="C:plasma membrane"/>
    <property type="evidence" value="ECO:0007669"/>
    <property type="project" value="TreeGrafter"/>
</dbReference>
<dbReference type="InterPro" id="IPR013783">
    <property type="entry name" value="Ig-like_fold"/>
</dbReference>
<dbReference type="GO" id="GO:0030424">
    <property type="term" value="C:axon"/>
    <property type="evidence" value="ECO:0007669"/>
    <property type="project" value="TreeGrafter"/>
</dbReference>
<feature type="signal peptide" evidence="1">
    <location>
        <begin position="1"/>
        <end position="31"/>
    </location>
</feature>